<dbReference type="PANTHER" id="PTHR34441:SF1">
    <property type="entry name" value="MOTILE SPERM DOMAIN-CONTAINING 1"/>
    <property type="match status" value="1"/>
</dbReference>
<feature type="compositionally biased region" description="Polar residues" evidence="7">
    <location>
        <begin position="612"/>
        <end position="635"/>
    </location>
</feature>
<keyword evidence="4 8" id="KW-0472">Membrane</keyword>
<reference evidence="11" key="1">
    <citation type="submission" date="2021-02" db="EMBL/GenBank/DDBJ databases">
        <authorList>
            <person name="Nowell W R."/>
        </authorList>
    </citation>
    <scope>NUCLEOTIDE SEQUENCE</scope>
</reference>
<evidence type="ECO:0000256" key="2">
    <source>
        <dbReference type="ARBA" id="ARBA00022692"/>
    </source>
</evidence>
<feature type="disulfide bond" evidence="6">
    <location>
        <begin position="242"/>
        <end position="251"/>
    </location>
</feature>
<feature type="domain" description="EGF-like" evidence="10">
    <location>
        <begin position="215"/>
        <end position="252"/>
    </location>
</feature>
<dbReference type="GO" id="GO:0005509">
    <property type="term" value="F:calcium ion binding"/>
    <property type="evidence" value="ECO:0007669"/>
    <property type="project" value="InterPro"/>
</dbReference>
<evidence type="ECO:0000256" key="4">
    <source>
        <dbReference type="ARBA" id="ARBA00023136"/>
    </source>
</evidence>
<dbReference type="Proteomes" id="UP000663852">
    <property type="component" value="Unassembled WGS sequence"/>
</dbReference>
<evidence type="ECO:0000256" key="9">
    <source>
        <dbReference type="SAM" id="SignalP"/>
    </source>
</evidence>
<feature type="transmembrane region" description="Helical" evidence="8">
    <location>
        <begin position="681"/>
        <end position="698"/>
    </location>
</feature>
<dbReference type="InterPro" id="IPR001881">
    <property type="entry name" value="EGF-like_Ca-bd_dom"/>
</dbReference>
<comment type="caution">
    <text evidence="11">The sequence shown here is derived from an EMBL/GenBank/DDBJ whole genome shotgun (WGS) entry which is preliminary data.</text>
</comment>
<dbReference type="Gene3D" id="2.10.25.10">
    <property type="entry name" value="Laminin"/>
    <property type="match status" value="1"/>
</dbReference>
<dbReference type="SMART" id="SM00179">
    <property type="entry name" value="EGF_CA"/>
    <property type="match status" value="1"/>
</dbReference>
<dbReference type="InterPro" id="IPR008962">
    <property type="entry name" value="PapD-like_sf"/>
</dbReference>
<evidence type="ECO:0000313" key="12">
    <source>
        <dbReference type="Proteomes" id="UP000663852"/>
    </source>
</evidence>
<dbReference type="SUPFAM" id="SSF57196">
    <property type="entry name" value="EGF/Laminin"/>
    <property type="match status" value="1"/>
</dbReference>
<dbReference type="CDD" id="cd00054">
    <property type="entry name" value="EGF_CA"/>
    <property type="match status" value="1"/>
</dbReference>
<evidence type="ECO:0000256" key="5">
    <source>
        <dbReference type="ARBA" id="ARBA00023157"/>
    </source>
</evidence>
<evidence type="ECO:0000256" key="6">
    <source>
        <dbReference type="PROSITE-ProRule" id="PRU00076"/>
    </source>
</evidence>
<feature type="region of interest" description="Disordered" evidence="7">
    <location>
        <begin position="603"/>
        <end position="635"/>
    </location>
</feature>
<dbReference type="GO" id="GO:0016020">
    <property type="term" value="C:membrane"/>
    <property type="evidence" value="ECO:0007669"/>
    <property type="project" value="UniProtKB-SubCell"/>
</dbReference>
<comment type="subcellular location">
    <subcellularLocation>
        <location evidence="1">Membrane</location>
        <topology evidence="1">Multi-pass membrane protein</topology>
    </subcellularLocation>
</comment>
<dbReference type="Pfam" id="PF00008">
    <property type="entry name" value="EGF"/>
    <property type="match status" value="1"/>
</dbReference>
<name>A0A814S7K1_ADIRI</name>
<dbReference type="InterPro" id="IPR013783">
    <property type="entry name" value="Ig-like_fold"/>
</dbReference>
<evidence type="ECO:0000256" key="7">
    <source>
        <dbReference type="SAM" id="MobiDB-lite"/>
    </source>
</evidence>
<keyword evidence="5 6" id="KW-1015">Disulfide bond</keyword>
<dbReference type="InterPro" id="IPR000742">
    <property type="entry name" value="EGF"/>
</dbReference>
<dbReference type="GO" id="GO:0005737">
    <property type="term" value="C:cytoplasm"/>
    <property type="evidence" value="ECO:0007669"/>
    <property type="project" value="TreeGrafter"/>
</dbReference>
<feature type="chain" id="PRO_5032928178" description="EGF-like domain-containing protein" evidence="9">
    <location>
        <begin position="23"/>
        <end position="700"/>
    </location>
</feature>
<comment type="caution">
    <text evidence="6">Lacks conserved residue(s) required for the propagation of feature annotation.</text>
</comment>
<evidence type="ECO:0000256" key="3">
    <source>
        <dbReference type="ARBA" id="ARBA00022989"/>
    </source>
</evidence>
<dbReference type="AlphaFoldDB" id="A0A814S7K1"/>
<dbReference type="PROSITE" id="PS50026">
    <property type="entry name" value="EGF_3"/>
    <property type="match status" value="1"/>
</dbReference>
<dbReference type="Pfam" id="PF00635">
    <property type="entry name" value="Motile_Sperm"/>
    <property type="match status" value="1"/>
</dbReference>
<feature type="region of interest" description="Disordered" evidence="7">
    <location>
        <begin position="124"/>
        <end position="202"/>
    </location>
</feature>
<keyword evidence="6" id="KW-0245">EGF-like domain</keyword>
<protein>
    <recommendedName>
        <fullName evidence="10">EGF-like domain-containing protein</fullName>
    </recommendedName>
</protein>
<evidence type="ECO:0000259" key="10">
    <source>
        <dbReference type="PROSITE" id="PS50026"/>
    </source>
</evidence>
<dbReference type="SUPFAM" id="SSF49354">
    <property type="entry name" value="PapD-like"/>
    <property type="match status" value="1"/>
</dbReference>
<dbReference type="Gene3D" id="2.60.40.10">
    <property type="entry name" value="Immunoglobulins"/>
    <property type="match status" value="1"/>
</dbReference>
<proteinExistence type="predicted"/>
<dbReference type="PROSITE" id="PS00022">
    <property type="entry name" value="EGF_1"/>
    <property type="match status" value="1"/>
</dbReference>
<dbReference type="OrthoDB" id="10007235at2759"/>
<dbReference type="EMBL" id="CAJNOJ010000115">
    <property type="protein sequence ID" value="CAF1143303.1"/>
    <property type="molecule type" value="Genomic_DNA"/>
</dbReference>
<sequence length="700" mass="75620">MNPKLLLTVFVSISLLLTGINAEAASTFGCGCCPSAKCSAEPVYCSSNVDCECLWMTVTGGGMCASTAISCSSLTRCENDNQTCSVPNTVCVNNTRCDAPVCYPLDQAKISVCPPVGSKTTTISTTTPTTTTTSVTTTTPTTTTTSVTTATPTTTTTSVTTTTPTTTTTSVTTTTPTTTTTSVTTATPTTTTTSVTTTTPTTTTTSVTTTITVRTIDPCSNGTVCLNNGTCLPSGDSFICLCPGRYYGSRCEQYGKPDLGIDGILNGTQNSSDPTVENVLNRNNWTNIVAVVDVTGSMKSCAAAVYKWMTLSHERLYKIQYYVFFNDGDKKPDASKVIGSTGGVYGVNTGNLETVVRVMKTAMYNGNGGDTPENDIEALLYGIEQCPNCTNTILIADNQATPRDLVLLANVTRPVKVIVCQMNNNALNPKLMDIALKTHGSIHTLKEDIFKVADIPIDVLMSLPTHLTNSASPLPFFCSSNSFVFYLGKITIEHFLPKFIHLSQDDSNTYSQILTLYNPYDFAVRYKVLCTAPRIYSIAEPQGEIRPQHSVDTIIRLLDTSSSSSNQNVVHKIRIQYFDRRKPQDLIGKRDITCTILSYKPSEENFDEDNNHSPNRSKASTTPLPTAIKPSTNSPLQETRDPLVVTILSILGIICAIILVLPDNENNTNTHLPSYLHMTTNSKVIASYILGLLTVVFIRR</sequence>
<evidence type="ECO:0000313" key="11">
    <source>
        <dbReference type="EMBL" id="CAF1143303.1"/>
    </source>
</evidence>
<evidence type="ECO:0000256" key="1">
    <source>
        <dbReference type="ARBA" id="ARBA00004141"/>
    </source>
</evidence>
<keyword evidence="2 8" id="KW-0812">Transmembrane</keyword>
<dbReference type="PANTHER" id="PTHR34441">
    <property type="entry name" value="MOTILE SPERM DOMAIN-CONTAINING PROTEIN 1"/>
    <property type="match status" value="1"/>
</dbReference>
<dbReference type="InterPro" id="IPR039283">
    <property type="entry name" value="MOSPD1/3"/>
</dbReference>
<feature type="transmembrane region" description="Helical" evidence="8">
    <location>
        <begin position="643"/>
        <end position="661"/>
    </location>
</feature>
<dbReference type="SMART" id="SM00181">
    <property type="entry name" value="EGF"/>
    <property type="match status" value="1"/>
</dbReference>
<accession>A0A814S7K1</accession>
<feature type="signal peptide" evidence="9">
    <location>
        <begin position="1"/>
        <end position="22"/>
    </location>
</feature>
<gene>
    <name evidence="11" type="ORF">EDS130_LOCUS22210</name>
</gene>
<keyword evidence="3 8" id="KW-1133">Transmembrane helix</keyword>
<dbReference type="InterPro" id="IPR000535">
    <property type="entry name" value="MSP_dom"/>
</dbReference>
<organism evidence="11 12">
    <name type="scientific">Adineta ricciae</name>
    <name type="common">Rotifer</name>
    <dbReference type="NCBI Taxonomy" id="249248"/>
    <lineage>
        <taxon>Eukaryota</taxon>
        <taxon>Metazoa</taxon>
        <taxon>Spiralia</taxon>
        <taxon>Gnathifera</taxon>
        <taxon>Rotifera</taxon>
        <taxon>Eurotatoria</taxon>
        <taxon>Bdelloidea</taxon>
        <taxon>Adinetida</taxon>
        <taxon>Adinetidae</taxon>
        <taxon>Adineta</taxon>
    </lineage>
</organism>
<keyword evidence="9" id="KW-0732">Signal</keyword>
<evidence type="ECO:0000256" key="8">
    <source>
        <dbReference type="SAM" id="Phobius"/>
    </source>
</evidence>